<reference evidence="2 3" key="1">
    <citation type="submission" date="2016-10" db="EMBL/GenBank/DDBJ databases">
        <authorList>
            <person name="de Groot N.N."/>
        </authorList>
    </citation>
    <scope>NUCLEOTIDE SEQUENCE [LARGE SCALE GENOMIC DNA]</scope>
    <source>
        <strain evidence="2 3">CGMCC 1.5337</strain>
    </source>
</reference>
<gene>
    <name evidence="2" type="ORF">SAMN04487945_0781</name>
</gene>
<dbReference type="GO" id="GO:0016829">
    <property type="term" value="F:lyase activity"/>
    <property type="evidence" value="ECO:0007669"/>
    <property type="project" value="UniProtKB-KW"/>
</dbReference>
<evidence type="ECO:0000256" key="1">
    <source>
        <dbReference type="SAM" id="MobiDB-lite"/>
    </source>
</evidence>
<evidence type="ECO:0000313" key="2">
    <source>
        <dbReference type="EMBL" id="SEV99173.1"/>
    </source>
</evidence>
<dbReference type="Proteomes" id="UP000198518">
    <property type="component" value="Unassembled WGS sequence"/>
</dbReference>
<dbReference type="Gene3D" id="1.10.10.1710">
    <property type="entry name" value="Deoxyribodipyrimidine photolyase-related"/>
    <property type="match status" value="1"/>
</dbReference>
<keyword evidence="2" id="KW-0456">Lyase</keyword>
<evidence type="ECO:0000313" key="3">
    <source>
        <dbReference type="Proteomes" id="UP000198518"/>
    </source>
</evidence>
<dbReference type="STRING" id="355548.SAMN04487945_0781"/>
<sequence length="503" mass="57006">MTTVWVLGDQLSRRRGPLAADPDRVLMVEAAEFARRRRYHPQKLVLVFAAMRHRRDDLRADGVEVVYERAETFADGLDAYFEQYPGDDLVVQRPASHGAADRLRRLVEDRGGSLDVVPNANFLCSPAQFDDWQGTEPPFDHESFYREMRRETGYLVDEDGNPEGGEWNYDDQNRETPPADYESPPVPSFEDGDHVPALREWVADEFDTWGDPTGFDWPVTRGQAERALDDFLTHRLPAFGPYEDAVLADDWHLEHSLLSSALNVGLLDPDEVVEAAIEAYRARDDVPLNSVEGFVRQILGWREFMRHVYRLEMPELASANQLGADRDLPALYWDADATDMACLSSAVGRVYDRGYAHHIERLMLLSNFALTYGASPQALNDWFHGGFVDAYHWVVTPNVVGMGVFGTDAFTTKPYASSANYVDRMTDHCADCAFDPDATVGERACPFNSLYWDFLATHEDRLRSNHRMGLVYSHLDDKRDAGDLAAIRERARHVRRRAAAGDL</sequence>
<dbReference type="EMBL" id="FOJA01000001">
    <property type="protein sequence ID" value="SEV99173.1"/>
    <property type="molecule type" value="Genomic_DNA"/>
</dbReference>
<dbReference type="Gene3D" id="3.40.50.620">
    <property type="entry name" value="HUPs"/>
    <property type="match status" value="1"/>
</dbReference>
<dbReference type="Pfam" id="PF04244">
    <property type="entry name" value="DPRP"/>
    <property type="match status" value="1"/>
</dbReference>
<protein>
    <submittedName>
        <fullName evidence="2">Deoxyribodipyrimidine photolyase-related protein</fullName>
    </submittedName>
</protein>
<accession>A0A1I0NCR1</accession>
<feature type="region of interest" description="Disordered" evidence="1">
    <location>
        <begin position="155"/>
        <end position="187"/>
    </location>
</feature>
<proteinExistence type="predicted"/>
<dbReference type="InterPro" id="IPR036134">
    <property type="entry name" value="Crypto/Photolyase_FAD-like_sf"/>
</dbReference>
<organism evidence="2 3">
    <name type="scientific">Halobacterium jilantaiense</name>
    <dbReference type="NCBI Taxonomy" id="355548"/>
    <lineage>
        <taxon>Archaea</taxon>
        <taxon>Methanobacteriati</taxon>
        <taxon>Methanobacteriota</taxon>
        <taxon>Stenosarchaea group</taxon>
        <taxon>Halobacteria</taxon>
        <taxon>Halobacteriales</taxon>
        <taxon>Halobacteriaceae</taxon>
        <taxon>Halobacterium</taxon>
    </lineage>
</organism>
<dbReference type="Gene3D" id="1.25.40.80">
    <property type="match status" value="1"/>
</dbReference>
<dbReference type="InterPro" id="IPR014729">
    <property type="entry name" value="Rossmann-like_a/b/a_fold"/>
</dbReference>
<dbReference type="RefSeq" id="WP_089668073.1">
    <property type="nucleotide sequence ID" value="NZ_FOJA01000001.1"/>
</dbReference>
<keyword evidence="3" id="KW-1185">Reference proteome</keyword>
<dbReference type="OrthoDB" id="371734at2157"/>
<dbReference type="PANTHER" id="PTHR38657">
    <property type="entry name" value="SLR1343 PROTEIN"/>
    <property type="match status" value="1"/>
</dbReference>
<dbReference type="SUPFAM" id="SSF48173">
    <property type="entry name" value="Cryptochrome/photolyase FAD-binding domain"/>
    <property type="match status" value="1"/>
</dbReference>
<name>A0A1I0NCR1_9EURY</name>
<dbReference type="InterPro" id="IPR007357">
    <property type="entry name" value="PhrB-like"/>
</dbReference>
<dbReference type="Gene3D" id="1.10.579.10">
    <property type="entry name" value="DNA Cyclobutane Dipyrimidine Photolyase, subunit A, domain 3"/>
    <property type="match status" value="1"/>
</dbReference>
<dbReference type="InterPro" id="IPR052551">
    <property type="entry name" value="UV-DNA_repair_photolyase"/>
</dbReference>
<dbReference type="PANTHER" id="PTHR38657:SF1">
    <property type="entry name" value="SLR1343 PROTEIN"/>
    <property type="match status" value="1"/>
</dbReference>
<dbReference type="AlphaFoldDB" id="A0A1I0NCR1"/>